<gene>
    <name evidence="2" type="ORF">EOT10_22610</name>
</gene>
<keyword evidence="1" id="KW-1133">Transmembrane helix</keyword>
<feature type="transmembrane region" description="Helical" evidence="1">
    <location>
        <begin position="144"/>
        <end position="168"/>
    </location>
</feature>
<feature type="transmembrane region" description="Helical" evidence="1">
    <location>
        <begin position="112"/>
        <end position="132"/>
    </location>
</feature>
<evidence type="ECO:0000313" key="3">
    <source>
        <dbReference type="Proteomes" id="UP000283128"/>
    </source>
</evidence>
<dbReference type="RefSeq" id="WP_127830117.1">
    <property type="nucleotide sequence ID" value="NZ_RZYA01000011.1"/>
</dbReference>
<proteinExistence type="predicted"/>
<feature type="transmembrane region" description="Helical" evidence="1">
    <location>
        <begin position="21"/>
        <end position="38"/>
    </location>
</feature>
<dbReference type="OrthoDB" id="4259386at2"/>
<name>A0A3S2VDX9_9ACTN</name>
<keyword evidence="3" id="KW-1185">Reference proteome</keyword>
<feature type="transmembrane region" description="Helical" evidence="1">
    <location>
        <begin position="86"/>
        <end position="106"/>
    </location>
</feature>
<evidence type="ECO:0000256" key="1">
    <source>
        <dbReference type="SAM" id="Phobius"/>
    </source>
</evidence>
<sequence>MAGDAEKKSELLDTLRERLKERIYAAITMVAVVVGLAQNPHTEHWTAAVYVAGTAVGLWLATLVADVQSHRVVHKRFPGRAEVRHMLYVTSPLLSSAAGPLLMDALSATGALHLSTALWTAVGADIAGLAAWGYAGGRRMGGGLLVSCLAAVVDAAIGVGVVGVKLVAGH</sequence>
<evidence type="ECO:0008006" key="4">
    <source>
        <dbReference type="Google" id="ProtNLM"/>
    </source>
</evidence>
<keyword evidence="1" id="KW-0812">Transmembrane</keyword>
<organism evidence="2 3">
    <name type="scientific">Streptomyces antnestii</name>
    <dbReference type="NCBI Taxonomy" id="2494256"/>
    <lineage>
        <taxon>Bacteria</taxon>
        <taxon>Bacillati</taxon>
        <taxon>Actinomycetota</taxon>
        <taxon>Actinomycetes</taxon>
        <taxon>Kitasatosporales</taxon>
        <taxon>Streptomycetaceae</taxon>
        <taxon>Streptomyces</taxon>
    </lineage>
</organism>
<reference evidence="2 3" key="1">
    <citation type="submission" date="2019-01" db="EMBL/GenBank/DDBJ databases">
        <title>Genome sequences of Streptomyces and Rhizobium isolates collected from root and soil.</title>
        <authorList>
            <person name="Chhettri S."/>
            <person name="Sevigny J.L."/>
            <person name="Sen A."/>
            <person name="Ennis N."/>
            <person name="Tisa L."/>
        </authorList>
    </citation>
    <scope>NUCLEOTIDE SEQUENCE [LARGE SCALE GENOMIC DNA]</scope>
    <source>
        <strain evidence="2 3">San01</strain>
    </source>
</reference>
<protein>
    <recommendedName>
        <fullName evidence="4">Integral membrane protein</fullName>
    </recommendedName>
</protein>
<accession>A0A3S2VDX9</accession>
<dbReference type="AlphaFoldDB" id="A0A3S2VDX9"/>
<dbReference type="EMBL" id="RZYA01000011">
    <property type="protein sequence ID" value="RVU22247.1"/>
    <property type="molecule type" value="Genomic_DNA"/>
</dbReference>
<dbReference type="Proteomes" id="UP000283128">
    <property type="component" value="Unassembled WGS sequence"/>
</dbReference>
<evidence type="ECO:0000313" key="2">
    <source>
        <dbReference type="EMBL" id="RVU22247.1"/>
    </source>
</evidence>
<keyword evidence="1" id="KW-0472">Membrane</keyword>
<feature type="transmembrane region" description="Helical" evidence="1">
    <location>
        <begin position="44"/>
        <end position="65"/>
    </location>
</feature>
<comment type="caution">
    <text evidence="2">The sequence shown here is derived from an EMBL/GenBank/DDBJ whole genome shotgun (WGS) entry which is preliminary data.</text>
</comment>